<evidence type="ECO:0000313" key="2">
    <source>
        <dbReference type="Proteomes" id="UP000319432"/>
    </source>
</evidence>
<reference evidence="1 2" key="1">
    <citation type="submission" date="2018-11" db="EMBL/GenBank/DDBJ databases">
        <title>Phylogenetic determinants of toxin gene distribution in genomes of Brevibacillus laterosporus.</title>
        <authorList>
            <person name="Glare T.R."/>
            <person name="Durrant A."/>
            <person name="Berry C."/>
            <person name="Palma L."/>
            <person name="Ormskirk M."/>
            <person name="Cox M.O."/>
        </authorList>
    </citation>
    <scope>NUCLEOTIDE SEQUENCE [LARGE SCALE GENOMIC DNA]</scope>
    <source>
        <strain evidence="1 2">1821L</strain>
        <plasmid evidence="1 2">p1821L01</plasmid>
    </source>
</reference>
<dbReference type="EMBL" id="CP033461">
    <property type="protein sequence ID" value="QDX90914.1"/>
    <property type="molecule type" value="Genomic_DNA"/>
</dbReference>
<sequence length="222" mass="26715">MEKWKINWSQVRYFPKLNPNVIQERHEKVIECLVKVGVIRGDQLRNMFFRGKKSKVKQMEHYGMIVRHELVSEERSIFFYTLSAALIEEYNGLVIRDYKRTAVSAIIERLVFLDTVMKFDEFKPIIQDSNEPPFVGVIKIGKNQIYTGIIYQNVQEWQHYFKWSPNDRKRNILLIADSLDHLEPLETPISNYLNQNSRLRILIRREKERSFYIWNGFNWVKE</sequence>
<dbReference type="Proteomes" id="UP000319432">
    <property type="component" value="Plasmid p1821L01"/>
</dbReference>
<protein>
    <submittedName>
        <fullName evidence="1">Uncharacterized protein</fullName>
    </submittedName>
</protein>
<evidence type="ECO:0000313" key="1">
    <source>
        <dbReference type="EMBL" id="QDX90914.1"/>
    </source>
</evidence>
<proteinExistence type="predicted"/>
<dbReference type="AlphaFoldDB" id="A0A518V1R2"/>
<geneLocation type="plasmid" evidence="1 2">
    <name>p1821L01</name>
</geneLocation>
<dbReference type="OrthoDB" id="2963302at2"/>
<organism evidence="1 2">
    <name type="scientific">Brevibacillus laterosporus</name>
    <name type="common">Bacillus laterosporus</name>
    <dbReference type="NCBI Taxonomy" id="1465"/>
    <lineage>
        <taxon>Bacteria</taxon>
        <taxon>Bacillati</taxon>
        <taxon>Bacillota</taxon>
        <taxon>Bacilli</taxon>
        <taxon>Bacillales</taxon>
        <taxon>Paenibacillaceae</taxon>
        <taxon>Brevibacillus</taxon>
    </lineage>
</organism>
<name>A0A518V1R2_BRELA</name>
<accession>A0A518V1R2</accession>
<gene>
    <name evidence="1" type="ORF">EEL30_00050</name>
</gene>
<keyword evidence="2" id="KW-1185">Reference proteome</keyword>
<keyword evidence="1" id="KW-0614">Plasmid</keyword>